<keyword evidence="5 9" id="KW-1133">Transmembrane helix</keyword>
<feature type="transmembrane region" description="Helical" evidence="9">
    <location>
        <begin position="250"/>
        <end position="266"/>
    </location>
</feature>
<dbReference type="Proteomes" id="UP000594454">
    <property type="component" value="Chromosome 3"/>
</dbReference>
<dbReference type="GO" id="GO:0005886">
    <property type="term" value="C:plasma membrane"/>
    <property type="evidence" value="ECO:0007669"/>
    <property type="project" value="UniProtKB-SubCell"/>
</dbReference>
<keyword evidence="8" id="KW-0325">Glycoprotein</keyword>
<dbReference type="Gene3D" id="1.10.287.70">
    <property type="match status" value="1"/>
</dbReference>
<dbReference type="InParanoid" id="A0A7R8YUP4"/>
<evidence type="ECO:0000256" key="7">
    <source>
        <dbReference type="ARBA" id="ARBA00023170"/>
    </source>
</evidence>
<evidence type="ECO:0000256" key="8">
    <source>
        <dbReference type="ARBA" id="ARBA00023180"/>
    </source>
</evidence>
<keyword evidence="4 9" id="KW-0812">Transmembrane</keyword>
<dbReference type="OrthoDB" id="7740483at2759"/>
<dbReference type="GO" id="GO:0015276">
    <property type="term" value="F:ligand-gated monoatomic ion channel activity"/>
    <property type="evidence" value="ECO:0007669"/>
    <property type="project" value="InterPro"/>
</dbReference>
<feature type="domain" description="Ionotropic glutamate receptor C-terminal" evidence="10">
    <location>
        <begin position="191"/>
        <end position="452"/>
    </location>
</feature>
<dbReference type="PANTHER" id="PTHR42643">
    <property type="entry name" value="IONOTROPIC RECEPTOR 20A-RELATED"/>
    <property type="match status" value="1"/>
</dbReference>
<keyword evidence="7" id="KW-0675">Receptor</keyword>
<accession>A0A7R8YUP4</accession>
<dbReference type="AlphaFoldDB" id="A0A7R8YUP4"/>
<evidence type="ECO:0000313" key="11">
    <source>
        <dbReference type="EMBL" id="CAD7085489.1"/>
    </source>
</evidence>
<dbReference type="InterPro" id="IPR052192">
    <property type="entry name" value="Insect_Ionotropic_Sensory_Rcpt"/>
</dbReference>
<comment type="similarity">
    <text evidence="2">Belongs to the glutamate-gated ion channel (TC 1.A.10.1) family.</text>
</comment>
<protein>
    <recommendedName>
        <fullName evidence="10">Ionotropic glutamate receptor C-terminal domain-containing protein</fullName>
    </recommendedName>
</protein>
<keyword evidence="3" id="KW-1003">Cell membrane</keyword>
<dbReference type="SUPFAM" id="SSF53850">
    <property type="entry name" value="Periplasmic binding protein-like II"/>
    <property type="match status" value="1"/>
</dbReference>
<keyword evidence="12" id="KW-1185">Reference proteome</keyword>
<comment type="subcellular location">
    <subcellularLocation>
        <location evidence="1">Cell membrane</location>
        <topology evidence="1">Multi-pass membrane protein</topology>
    </subcellularLocation>
</comment>
<evidence type="ECO:0000256" key="3">
    <source>
        <dbReference type="ARBA" id="ARBA00022475"/>
    </source>
</evidence>
<reference evidence="11 12" key="1">
    <citation type="submission" date="2020-11" db="EMBL/GenBank/DDBJ databases">
        <authorList>
            <person name="Wallbank WR R."/>
            <person name="Pardo Diaz C."/>
            <person name="Kozak K."/>
            <person name="Martin S."/>
            <person name="Jiggins C."/>
            <person name="Moest M."/>
            <person name="Warren A I."/>
            <person name="Generalovic N T."/>
            <person name="Byers J.R.P. K."/>
            <person name="Montejo-Kovacevich G."/>
            <person name="Yen C E."/>
        </authorList>
    </citation>
    <scope>NUCLEOTIDE SEQUENCE [LARGE SCALE GENOMIC DNA]</scope>
</reference>
<evidence type="ECO:0000256" key="1">
    <source>
        <dbReference type="ARBA" id="ARBA00004651"/>
    </source>
</evidence>
<dbReference type="EMBL" id="LR899011">
    <property type="protein sequence ID" value="CAD7085489.1"/>
    <property type="molecule type" value="Genomic_DNA"/>
</dbReference>
<dbReference type="GO" id="GO:0050907">
    <property type="term" value="P:detection of chemical stimulus involved in sensory perception"/>
    <property type="evidence" value="ECO:0007669"/>
    <property type="project" value="UniProtKB-ARBA"/>
</dbReference>
<evidence type="ECO:0000256" key="4">
    <source>
        <dbReference type="ARBA" id="ARBA00022692"/>
    </source>
</evidence>
<evidence type="ECO:0000256" key="9">
    <source>
        <dbReference type="SAM" id="Phobius"/>
    </source>
</evidence>
<dbReference type="FunCoup" id="A0A7R8YUP4">
    <property type="interactions" value="1"/>
</dbReference>
<evidence type="ECO:0000256" key="6">
    <source>
        <dbReference type="ARBA" id="ARBA00023136"/>
    </source>
</evidence>
<dbReference type="InterPro" id="IPR001320">
    <property type="entry name" value="Iontro_rcpt_C"/>
</dbReference>
<dbReference type="PANTHER" id="PTHR42643:SF32">
    <property type="entry name" value="IONOTROPIC RECEPTOR 31A, ISOFORM C-RELATED"/>
    <property type="match status" value="1"/>
</dbReference>
<feature type="transmembrane region" description="Helical" evidence="9">
    <location>
        <begin position="192"/>
        <end position="213"/>
    </location>
</feature>
<evidence type="ECO:0000256" key="5">
    <source>
        <dbReference type="ARBA" id="ARBA00022989"/>
    </source>
</evidence>
<name>A0A7R8YUP4_HERIL</name>
<keyword evidence="6 9" id="KW-0472">Membrane</keyword>
<evidence type="ECO:0000313" key="12">
    <source>
        <dbReference type="Proteomes" id="UP000594454"/>
    </source>
</evidence>
<organism evidence="11 12">
    <name type="scientific">Hermetia illucens</name>
    <name type="common">Black soldier fly</name>
    <dbReference type="NCBI Taxonomy" id="343691"/>
    <lineage>
        <taxon>Eukaryota</taxon>
        <taxon>Metazoa</taxon>
        <taxon>Ecdysozoa</taxon>
        <taxon>Arthropoda</taxon>
        <taxon>Hexapoda</taxon>
        <taxon>Insecta</taxon>
        <taxon>Pterygota</taxon>
        <taxon>Neoptera</taxon>
        <taxon>Endopterygota</taxon>
        <taxon>Diptera</taxon>
        <taxon>Brachycera</taxon>
        <taxon>Stratiomyomorpha</taxon>
        <taxon>Stratiomyidae</taxon>
        <taxon>Hermetiinae</taxon>
        <taxon>Hermetia</taxon>
    </lineage>
</organism>
<evidence type="ECO:0000259" key="10">
    <source>
        <dbReference type="Pfam" id="PF00060"/>
    </source>
</evidence>
<evidence type="ECO:0000256" key="2">
    <source>
        <dbReference type="ARBA" id="ARBA00008685"/>
    </source>
</evidence>
<sequence>MFSLYDLHSKGQHLKAPLIANEYARWSENKGFAVDFPMEFVQGVQNRRNFHGQNLRGVVVIDRDDIEPTQANDILSTPSKLVGVTAFSKYHYNLVKILQQFYNFSVNYRITHGWAGRLPGSQFRLGLLGVVQRNEADVAASGMFNRINRLPEFDTIHESWKLELAFLYRMTGELKDGQKSGGSFLLPFDDNVWIVSCVFVALMGLAWKIIVFLEKYHCRLEKRCNVVVNALSIVCQQGLNQTPERTSTRIISFAFLLFSMIMYNFYTSSVVGGLLSTRVKGPQNLSELAASPLILSFEDVGYNKIVFREANSSLLKHIYHTRVEPYRPPSMLPAYTTVKDAVPYIQTGRYAFHCEVMDAYPEIAKVFDPNEICDLRSLPAFFDVQLIAMVVTKRSTYTEMFRIALHRARELGLISRELRAHRPEKPRCQSGSTVHPVTLNGVMNAFFILEVGILTSAALLLVELLLKRIIPDEFLVWNLSRT</sequence>
<gene>
    <name evidence="11" type="ORF">HERILL_LOCUS8328</name>
</gene>
<dbReference type="Pfam" id="PF00060">
    <property type="entry name" value="Lig_chan"/>
    <property type="match status" value="1"/>
</dbReference>
<proteinExistence type="inferred from homology"/>